<dbReference type="InterPro" id="IPR037523">
    <property type="entry name" value="VOC_core"/>
</dbReference>
<feature type="domain" description="VOC" evidence="1">
    <location>
        <begin position="3"/>
        <end position="132"/>
    </location>
</feature>
<sequence>MNRLNLVTLGAKDMVESLKFYREGLGFDVLVYGSEESPDVIFFKNGGTKISLFQIDSLVKDINEENPPKLVEGFGGITLAYNGKSKEEVDEIFEMAKNAGATIVKPPEKVFWGGYSGYFQDPNGYYWEVAYGEMWEFDENDMLIIK</sequence>
<protein>
    <submittedName>
        <fullName evidence="2">VOC family protein</fullName>
    </submittedName>
</protein>
<dbReference type="SUPFAM" id="SSF54593">
    <property type="entry name" value="Glyoxalase/Bleomycin resistance protein/Dihydroxybiphenyl dioxygenase"/>
    <property type="match status" value="1"/>
</dbReference>
<dbReference type="EMBL" id="JBHUHQ010000016">
    <property type="protein sequence ID" value="MFD2045096.1"/>
    <property type="molecule type" value="Genomic_DNA"/>
</dbReference>
<reference evidence="3" key="1">
    <citation type="journal article" date="2019" name="Int. J. Syst. Evol. Microbiol.">
        <title>The Global Catalogue of Microorganisms (GCM) 10K type strain sequencing project: providing services to taxonomists for standard genome sequencing and annotation.</title>
        <authorList>
            <consortium name="The Broad Institute Genomics Platform"/>
            <consortium name="The Broad Institute Genome Sequencing Center for Infectious Disease"/>
            <person name="Wu L."/>
            <person name="Ma J."/>
        </authorList>
    </citation>
    <scope>NUCLEOTIDE SEQUENCE [LARGE SCALE GENOMIC DNA]</scope>
    <source>
        <strain evidence="3">R28</strain>
    </source>
</reference>
<evidence type="ECO:0000313" key="2">
    <source>
        <dbReference type="EMBL" id="MFD2045096.1"/>
    </source>
</evidence>
<accession>A0ABW4W178</accession>
<gene>
    <name evidence="2" type="ORF">ACFSJF_12520</name>
</gene>
<keyword evidence="3" id="KW-1185">Reference proteome</keyword>
<dbReference type="InterPro" id="IPR029068">
    <property type="entry name" value="Glyas_Bleomycin-R_OHBP_Dase"/>
</dbReference>
<dbReference type="CDD" id="cd07251">
    <property type="entry name" value="VOC_like"/>
    <property type="match status" value="1"/>
</dbReference>
<dbReference type="PANTHER" id="PTHR36503:SF1">
    <property type="entry name" value="BLR2520 PROTEIN"/>
    <property type="match status" value="1"/>
</dbReference>
<dbReference type="RefSeq" id="WP_377557710.1">
    <property type="nucleotide sequence ID" value="NZ_JBHUHQ010000016.1"/>
</dbReference>
<comment type="caution">
    <text evidence="2">The sequence shown here is derived from an EMBL/GenBank/DDBJ whole genome shotgun (WGS) entry which is preliminary data.</text>
</comment>
<dbReference type="InterPro" id="IPR004360">
    <property type="entry name" value="Glyas_Fos-R_dOase_dom"/>
</dbReference>
<organism evidence="2 3">
    <name type="scientific">Ornithinibacillus salinisoli</name>
    <dbReference type="NCBI Taxonomy" id="1848459"/>
    <lineage>
        <taxon>Bacteria</taxon>
        <taxon>Bacillati</taxon>
        <taxon>Bacillota</taxon>
        <taxon>Bacilli</taxon>
        <taxon>Bacillales</taxon>
        <taxon>Bacillaceae</taxon>
        <taxon>Ornithinibacillus</taxon>
    </lineage>
</organism>
<dbReference type="PROSITE" id="PS51819">
    <property type="entry name" value="VOC"/>
    <property type="match status" value="1"/>
</dbReference>
<evidence type="ECO:0000313" key="3">
    <source>
        <dbReference type="Proteomes" id="UP001597383"/>
    </source>
</evidence>
<proteinExistence type="predicted"/>
<dbReference type="Gene3D" id="3.10.180.10">
    <property type="entry name" value="2,3-Dihydroxybiphenyl 1,2-Dioxygenase, domain 1"/>
    <property type="match status" value="1"/>
</dbReference>
<dbReference type="Proteomes" id="UP001597383">
    <property type="component" value="Unassembled WGS sequence"/>
</dbReference>
<dbReference type="PANTHER" id="PTHR36503">
    <property type="entry name" value="BLR2520 PROTEIN"/>
    <property type="match status" value="1"/>
</dbReference>
<name>A0ABW4W178_9BACI</name>
<dbReference type="Pfam" id="PF00903">
    <property type="entry name" value="Glyoxalase"/>
    <property type="match status" value="1"/>
</dbReference>
<evidence type="ECO:0000259" key="1">
    <source>
        <dbReference type="PROSITE" id="PS51819"/>
    </source>
</evidence>